<evidence type="ECO:0000256" key="3">
    <source>
        <dbReference type="SAM" id="SignalP"/>
    </source>
</evidence>
<dbReference type="Proteomes" id="UP000077603">
    <property type="component" value="Chromosome"/>
</dbReference>
<feature type="region of interest" description="Disordered" evidence="2">
    <location>
        <begin position="22"/>
        <end position="43"/>
    </location>
</feature>
<feature type="chain" id="PRO_5008004349" evidence="3">
    <location>
        <begin position="24"/>
        <end position="131"/>
    </location>
</feature>
<protein>
    <submittedName>
        <fullName evidence="4">Uncharacterized protein</fullName>
    </submittedName>
</protein>
<evidence type="ECO:0000313" key="5">
    <source>
        <dbReference type="Proteomes" id="UP000077603"/>
    </source>
</evidence>
<sequence length="131" mass="14223">MRPLPVILSLFVAHLGLAGSAQAQTWPGWPGPPPAGYSPQTAAAEQHRQAIEQLRLQADQREADAARLRFQTELALRQLEAARIPVPVAPPLTAYEPYSAPLPPPQRLSPPVDQDAAGVPEIDAWLNRPPH</sequence>
<dbReference type="OrthoDB" id="7205657at2"/>
<proteinExistence type="predicted"/>
<evidence type="ECO:0000313" key="4">
    <source>
        <dbReference type="EMBL" id="ANF54869.1"/>
    </source>
</evidence>
<accession>A0A172Y6L9</accession>
<keyword evidence="5" id="KW-1185">Reference proteome</keyword>
<evidence type="ECO:0000256" key="1">
    <source>
        <dbReference type="SAM" id="Coils"/>
    </source>
</evidence>
<gene>
    <name evidence="4" type="ORF">DA69_09000</name>
</gene>
<evidence type="ECO:0000256" key="2">
    <source>
        <dbReference type="SAM" id="MobiDB-lite"/>
    </source>
</evidence>
<feature type="signal peptide" evidence="3">
    <location>
        <begin position="1"/>
        <end position="23"/>
    </location>
</feature>
<dbReference type="EMBL" id="CP015614">
    <property type="protein sequence ID" value="ANF54869.1"/>
    <property type="molecule type" value="Genomic_DNA"/>
</dbReference>
<feature type="region of interest" description="Disordered" evidence="2">
    <location>
        <begin position="94"/>
        <end position="131"/>
    </location>
</feature>
<name>A0A172Y6L9_9CAUL</name>
<dbReference type="KEGG" id="bne:DA69_09000"/>
<keyword evidence="3" id="KW-0732">Signal</keyword>
<dbReference type="STRING" id="588932.DA69_09000"/>
<organism evidence="4 5">
    <name type="scientific">Brevundimonas naejangsanensis</name>
    <dbReference type="NCBI Taxonomy" id="588932"/>
    <lineage>
        <taxon>Bacteria</taxon>
        <taxon>Pseudomonadati</taxon>
        <taxon>Pseudomonadota</taxon>
        <taxon>Alphaproteobacteria</taxon>
        <taxon>Caulobacterales</taxon>
        <taxon>Caulobacteraceae</taxon>
        <taxon>Brevundimonas</taxon>
    </lineage>
</organism>
<reference evidence="4 5" key="1">
    <citation type="journal article" date="2014" name="Genome Announc.">
        <title>Genome Sequence of a Promising Hydrogen-Producing Facultative Anaerobic Bacterium, Brevundimonas naejangsanensis Strain B1.</title>
        <authorList>
            <person name="Su H."/>
            <person name="Zhang T."/>
            <person name="Bao M."/>
            <person name="Jiang Y."/>
            <person name="Wang Y."/>
            <person name="Tan T."/>
        </authorList>
    </citation>
    <scope>NUCLEOTIDE SEQUENCE [LARGE SCALE GENOMIC DNA]</scope>
    <source>
        <strain evidence="4 5">B1</strain>
    </source>
</reference>
<keyword evidence="1" id="KW-0175">Coiled coil</keyword>
<dbReference type="RefSeq" id="WP_025978392.1">
    <property type="nucleotide sequence ID" value="NZ_CP015614.1"/>
</dbReference>
<feature type="coiled-coil region" evidence="1">
    <location>
        <begin position="44"/>
        <end position="71"/>
    </location>
</feature>
<dbReference type="AlphaFoldDB" id="A0A172Y6L9"/>